<evidence type="ECO:0000313" key="2">
    <source>
        <dbReference type="EMBL" id="QEL20791.1"/>
    </source>
</evidence>
<keyword evidence="3" id="KW-1185">Reference proteome</keyword>
<proteinExistence type="predicted"/>
<reference evidence="3" key="1">
    <citation type="submission" date="2019-08" db="EMBL/GenBank/DDBJ databases">
        <title>Limnoglobus roseus gen. nov., sp. nov., a novel freshwater planctomycete with a giant genome from the family Gemmataceae.</title>
        <authorList>
            <person name="Kulichevskaya I.S."/>
            <person name="Naumoff D.G."/>
            <person name="Miroshnikov K."/>
            <person name="Ivanova A."/>
            <person name="Philippov D.A."/>
            <person name="Hakobyan A."/>
            <person name="Rijpstra I.C."/>
            <person name="Sinninghe Damste J.S."/>
            <person name="Liesack W."/>
            <person name="Dedysh S.N."/>
        </authorList>
    </citation>
    <scope>NUCLEOTIDE SEQUENCE [LARGE SCALE GENOMIC DNA]</scope>
    <source>
        <strain evidence="3">PX52</strain>
    </source>
</reference>
<gene>
    <name evidence="2" type="ORF">PX52LOC_07909</name>
</gene>
<accession>A0A5C1ANH1</accession>
<organism evidence="2 3">
    <name type="scientific">Limnoglobus roseus</name>
    <dbReference type="NCBI Taxonomy" id="2598579"/>
    <lineage>
        <taxon>Bacteria</taxon>
        <taxon>Pseudomonadati</taxon>
        <taxon>Planctomycetota</taxon>
        <taxon>Planctomycetia</taxon>
        <taxon>Gemmatales</taxon>
        <taxon>Gemmataceae</taxon>
        <taxon>Limnoglobus</taxon>
    </lineage>
</organism>
<protein>
    <submittedName>
        <fullName evidence="2">Uncharacterized protein</fullName>
    </submittedName>
</protein>
<dbReference type="EMBL" id="CP042425">
    <property type="protein sequence ID" value="QEL20791.1"/>
    <property type="molecule type" value="Genomic_DNA"/>
</dbReference>
<dbReference type="AlphaFoldDB" id="A0A5C1ANH1"/>
<dbReference type="KEGG" id="lrs:PX52LOC_07909"/>
<dbReference type="Proteomes" id="UP000324974">
    <property type="component" value="Chromosome"/>
</dbReference>
<feature type="compositionally biased region" description="Basic and acidic residues" evidence="1">
    <location>
        <begin position="15"/>
        <end position="32"/>
    </location>
</feature>
<name>A0A5C1ANH1_9BACT</name>
<evidence type="ECO:0000256" key="1">
    <source>
        <dbReference type="SAM" id="MobiDB-lite"/>
    </source>
</evidence>
<sequence>MGAGVSIWQAVRAREAEKATSEQLTKTREAERAAAAQLAITKEAKTRAEEEEEKNARQAESTASAANELSGKRLRQIEKNFGVLSSIFAGLNVRKIEENYQPLETSLAGRLVKAAQELDGEAIGDRLVVAGA</sequence>
<evidence type="ECO:0000313" key="3">
    <source>
        <dbReference type="Proteomes" id="UP000324974"/>
    </source>
</evidence>
<feature type="region of interest" description="Disordered" evidence="1">
    <location>
        <begin position="15"/>
        <end position="69"/>
    </location>
</feature>